<gene>
    <name evidence="2" type="ORF">SAMN06265348_10662</name>
</gene>
<dbReference type="AlphaFoldDB" id="A0A521DPC9"/>
<accession>A0A521DPC9</accession>
<reference evidence="2 3" key="1">
    <citation type="submission" date="2017-05" db="EMBL/GenBank/DDBJ databases">
        <authorList>
            <person name="Varghese N."/>
            <person name="Submissions S."/>
        </authorList>
    </citation>
    <scope>NUCLEOTIDE SEQUENCE [LARGE SCALE GENOMIC DNA]</scope>
    <source>
        <strain evidence="2 3">DSM 19036</strain>
    </source>
</reference>
<evidence type="ECO:0008006" key="4">
    <source>
        <dbReference type="Google" id="ProtNLM"/>
    </source>
</evidence>
<keyword evidence="1" id="KW-1133">Transmembrane helix</keyword>
<keyword evidence="1" id="KW-0812">Transmembrane</keyword>
<name>A0A521DPC9_9SPHI</name>
<dbReference type="InterPro" id="IPR025407">
    <property type="entry name" value="DUF4133"/>
</dbReference>
<dbReference type="RefSeq" id="WP_142528578.1">
    <property type="nucleotide sequence ID" value="NZ_CBCSJO010000006.1"/>
</dbReference>
<organism evidence="2 3">
    <name type="scientific">Pedobacter westerhofensis</name>
    <dbReference type="NCBI Taxonomy" id="425512"/>
    <lineage>
        <taxon>Bacteria</taxon>
        <taxon>Pseudomonadati</taxon>
        <taxon>Bacteroidota</taxon>
        <taxon>Sphingobacteriia</taxon>
        <taxon>Sphingobacteriales</taxon>
        <taxon>Sphingobacteriaceae</taxon>
        <taxon>Pedobacter</taxon>
    </lineage>
</organism>
<sequence>MSSVYQINKGVGRAIEFRGLKAQYIGFLAAGLVGLLLLFAALYLCGLSLYLCIVVIGVLGIALFMTVIRMSHKYGQYGLLKSNAKRIIPAALCSRRRSLFTNLNSSVCQSR</sequence>
<evidence type="ECO:0000313" key="3">
    <source>
        <dbReference type="Proteomes" id="UP000320300"/>
    </source>
</evidence>
<feature type="transmembrane region" description="Helical" evidence="1">
    <location>
        <begin position="47"/>
        <end position="68"/>
    </location>
</feature>
<evidence type="ECO:0000256" key="1">
    <source>
        <dbReference type="SAM" id="Phobius"/>
    </source>
</evidence>
<dbReference type="OrthoDB" id="1273979at2"/>
<protein>
    <recommendedName>
        <fullName evidence="4">DUF4133 domain-containing protein</fullName>
    </recommendedName>
</protein>
<evidence type="ECO:0000313" key="2">
    <source>
        <dbReference type="EMBL" id="SMO73564.1"/>
    </source>
</evidence>
<dbReference type="EMBL" id="FXTN01000006">
    <property type="protein sequence ID" value="SMO73564.1"/>
    <property type="molecule type" value="Genomic_DNA"/>
</dbReference>
<keyword evidence="3" id="KW-1185">Reference proteome</keyword>
<dbReference type="Pfam" id="PF13571">
    <property type="entry name" value="DUF4133"/>
    <property type="match status" value="1"/>
</dbReference>
<proteinExistence type="predicted"/>
<keyword evidence="1" id="KW-0472">Membrane</keyword>
<dbReference type="Proteomes" id="UP000320300">
    <property type="component" value="Unassembled WGS sequence"/>
</dbReference>
<feature type="transmembrane region" description="Helical" evidence="1">
    <location>
        <begin position="21"/>
        <end position="41"/>
    </location>
</feature>